<comment type="caution">
    <text evidence="1">The sequence shown here is derived from an EMBL/GenBank/DDBJ whole genome shotgun (WGS) entry which is preliminary data.</text>
</comment>
<gene>
    <name evidence="1" type="ORF">F1649_21510</name>
</gene>
<organism evidence="1 2">
    <name type="scientific">Arcticibacter tournemirensis</name>
    <dbReference type="NCBI Taxonomy" id="699437"/>
    <lineage>
        <taxon>Bacteria</taxon>
        <taxon>Pseudomonadati</taxon>
        <taxon>Bacteroidota</taxon>
        <taxon>Sphingobacteriia</taxon>
        <taxon>Sphingobacteriales</taxon>
        <taxon>Sphingobacteriaceae</taxon>
        <taxon>Arcticibacter</taxon>
    </lineage>
</organism>
<dbReference type="InterPro" id="IPR036513">
    <property type="entry name" value="STAS_dom_sf"/>
</dbReference>
<dbReference type="AlphaFoldDB" id="A0A5M9GRT5"/>
<protein>
    <submittedName>
        <fullName evidence="1">STAS/SEC14 domain-containing protein</fullName>
    </submittedName>
</protein>
<accession>A0A5M9GRT5</accession>
<dbReference type="SUPFAM" id="SSF52091">
    <property type="entry name" value="SpoIIaa-like"/>
    <property type="match status" value="1"/>
</dbReference>
<dbReference type="Pfam" id="PF11964">
    <property type="entry name" value="SpoIIAA-like"/>
    <property type="match status" value="1"/>
</dbReference>
<keyword evidence="2" id="KW-1185">Reference proteome</keyword>
<evidence type="ECO:0000313" key="1">
    <source>
        <dbReference type="EMBL" id="KAA8475448.1"/>
    </source>
</evidence>
<evidence type="ECO:0000313" key="2">
    <source>
        <dbReference type="Proteomes" id="UP000322918"/>
    </source>
</evidence>
<sequence length="121" mass="14557">MLQILGQTEGNVIATKAIEKLTKSDYAVLLPVLINRLQTYEKIRWYFEMENFQGWELKAFWQDVKFDVQHANDFEKIAMVGDKKWQEWMADLMKPFTNAEIEFFELKDREKAFEWIKKAIE</sequence>
<proteinExistence type="predicted"/>
<dbReference type="Proteomes" id="UP000322918">
    <property type="component" value="Unassembled WGS sequence"/>
</dbReference>
<dbReference type="RefSeq" id="WP_141815815.1">
    <property type="nucleotide sequence ID" value="NZ_VFPL01000001.1"/>
</dbReference>
<name>A0A5M9GRT5_9SPHI</name>
<dbReference type="EMBL" id="VWNE01000053">
    <property type="protein sequence ID" value="KAA8475448.1"/>
    <property type="molecule type" value="Genomic_DNA"/>
</dbReference>
<dbReference type="Gene3D" id="3.40.50.10600">
    <property type="entry name" value="SpoIIaa-like domains"/>
    <property type="match status" value="1"/>
</dbReference>
<reference evidence="1 2" key="1">
    <citation type="submission" date="2019-09" db="EMBL/GenBank/DDBJ databases">
        <title>Pararcticibacter amylolyticus gen. nov., sp. nov., isolated from a rottenly hemp rope, and reclassification of Pedobacter tournemirensis as Pararcticibacter tournemirensis comb. nov.</title>
        <authorList>
            <person name="Cai Y."/>
        </authorList>
    </citation>
    <scope>NUCLEOTIDE SEQUENCE [LARGE SCALE GENOMIC DNA]</scope>
    <source>
        <strain evidence="1 2">TF5-37.2-LB10</strain>
    </source>
</reference>
<dbReference type="OrthoDB" id="9811577at2"/>
<dbReference type="InterPro" id="IPR038396">
    <property type="entry name" value="SpoIIAA-like_sf"/>
</dbReference>
<dbReference type="InterPro" id="IPR021866">
    <property type="entry name" value="SpoIIAA-like"/>
</dbReference>